<dbReference type="RefSeq" id="WP_200822799.1">
    <property type="nucleotide sequence ID" value="NZ_FNVD01000029.1"/>
</dbReference>
<dbReference type="Pfam" id="PF05136">
    <property type="entry name" value="Phage_portal_2"/>
    <property type="match status" value="1"/>
</dbReference>
<dbReference type="AlphaFoldDB" id="A0A1H5Z4Z1"/>
<dbReference type="NCBIfam" id="TIGR01539">
    <property type="entry name" value="portal_lambda"/>
    <property type="match status" value="1"/>
</dbReference>
<organism evidence="1 2">
    <name type="scientific">Jhaorihella thermophila</name>
    <dbReference type="NCBI Taxonomy" id="488547"/>
    <lineage>
        <taxon>Bacteria</taxon>
        <taxon>Pseudomonadati</taxon>
        <taxon>Pseudomonadota</taxon>
        <taxon>Alphaproteobacteria</taxon>
        <taxon>Rhodobacterales</taxon>
        <taxon>Paracoccaceae</taxon>
        <taxon>Jhaorihella</taxon>
    </lineage>
</organism>
<dbReference type="GO" id="GO:0019068">
    <property type="term" value="P:virion assembly"/>
    <property type="evidence" value="ECO:0007669"/>
    <property type="project" value="InterPro"/>
</dbReference>
<evidence type="ECO:0000313" key="2">
    <source>
        <dbReference type="Proteomes" id="UP000236742"/>
    </source>
</evidence>
<sequence>MNMKPVDPRPGLIDRAVAVFAPQAAARRMAARMAMANMQRAYEGAARGRLTEGWIATSGSADAEIAAAGRVLRDRMRDLVRNNPLAAQAVQVLVGNIVGTGIRPRAASGDKALDERVNALWREWSARCDAHGHTDFHGLTTLAVREMIEGGEVFALRRLRRERREAGRIPFVIELREADHLDEAARPASREASVRQGIEYDASGRRVAYWLFDEHPGDAALGSAKLPRSQRVPADRVAHLYERQRVQSRGVPWGAPAMRALRDLGDWQAAELVRKKTEACLVGVVFGAEEAEQGVAPSVVDADNRVIEAFEPGLIAYARGAKDIRFNQPGSGAGIREWLQVQMHLIAAGFRVPYALMTGDLSQTNFSSSRVGLNEFRRMVEQLQWNTVIPMFCEPVWSWFVEGARLRGLIPVEARVPAEWAPPAFESVNPLQDAQADLLEVRAGFSTIAQQVARRGYDPEEVMAEWRRMAEQMDALGLVFDSDPRRVTKAGLHQTDAPAPPDAD</sequence>
<dbReference type="InterPro" id="IPR006429">
    <property type="entry name" value="Phage_lambda_portal"/>
</dbReference>
<gene>
    <name evidence="1" type="ORF">SAMN05421751_1298</name>
</gene>
<reference evidence="2" key="1">
    <citation type="submission" date="2016-10" db="EMBL/GenBank/DDBJ databases">
        <authorList>
            <person name="Varghese N."/>
            <person name="Submissions S."/>
        </authorList>
    </citation>
    <scope>NUCLEOTIDE SEQUENCE [LARGE SCALE GENOMIC DNA]</scope>
    <source>
        <strain evidence="2">DSM 23413</strain>
    </source>
</reference>
<evidence type="ECO:0000313" key="1">
    <source>
        <dbReference type="EMBL" id="SEG31342.1"/>
    </source>
</evidence>
<accession>A0A1H5Z4Z1</accession>
<proteinExistence type="predicted"/>
<dbReference type="Proteomes" id="UP000236742">
    <property type="component" value="Unassembled WGS sequence"/>
</dbReference>
<name>A0A1H5Z4Z1_9RHOB</name>
<dbReference type="GO" id="GO:0005198">
    <property type="term" value="F:structural molecule activity"/>
    <property type="evidence" value="ECO:0007669"/>
    <property type="project" value="InterPro"/>
</dbReference>
<protein>
    <submittedName>
        <fullName evidence="1">Phage portal protein, lambda family</fullName>
    </submittedName>
</protein>
<dbReference type="EMBL" id="FNVD01000029">
    <property type="protein sequence ID" value="SEG31342.1"/>
    <property type="molecule type" value="Genomic_DNA"/>
</dbReference>
<keyword evidence="2" id="KW-1185">Reference proteome</keyword>